<protein>
    <submittedName>
        <fullName evidence="1">Uncharacterized protein</fullName>
    </submittedName>
</protein>
<sequence length="90" mass="9797">MASFINISGGKTNLLEAQGVCAMKLMLAVDIADRLRDAGDFRSFDFENEARALLARHPEAHASVDEVIAAMRQDAFTLPRRAPGELAPAR</sequence>
<organism evidence="1 2">
    <name type="scientific">Pelagibacterium luteolum</name>
    <dbReference type="NCBI Taxonomy" id="440168"/>
    <lineage>
        <taxon>Bacteria</taxon>
        <taxon>Pseudomonadati</taxon>
        <taxon>Pseudomonadota</taxon>
        <taxon>Alphaproteobacteria</taxon>
        <taxon>Hyphomicrobiales</taxon>
        <taxon>Devosiaceae</taxon>
        <taxon>Pelagibacterium</taxon>
    </lineage>
</organism>
<proteinExistence type="predicted"/>
<name>A0A1G7XNM9_9HYPH</name>
<evidence type="ECO:0000313" key="2">
    <source>
        <dbReference type="Proteomes" id="UP000199495"/>
    </source>
</evidence>
<reference evidence="1 2" key="1">
    <citation type="submission" date="2016-10" db="EMBL/GenBank/DDBJ databases">
        <authorList>
            <person name="de Groot N.N."/>
        </authorList>
    </citation>
    <scope>NUCLEOTIDE SEQUENCE [LARGE SCALE GENOMIC DNA]</scope>
    <source>
        <strain evidence="1 2">CGMCC 1.10267</strain>
    </source>
</reference>
<evidence type="ECO:0000313" key="1">
    <source>
        <dbReference type="EMBL" id="SDG85676.1"/>
    </source>
</evidence>
<keyword evidence="2" id="KW-1185">Reference proteome</keyword>
<dbReference type="Proteomes" id="UP000199495">
    <property type="component" value="Unassembled WGS sequence"/>
</dbReference>
<accession>A0A1G7XNM9</accession>
<dbReference type="AlphaFoldDB" id="A0A1G7XNM9"/>
<dbReference type="EMBL" id="FNCS01000010">
    <property type="protein sequence ID" value="SDG85676.1"/>
    <property type="molecule type" value="Genomic_DNA"/>
</dbReference>
<gene>
    <name evidence="1" type="ORF">SAMN04487974_11024</name>
</gene>